<reference evidence="2" key="2">
    <citation type="submission" date="2021-03" db="UniProtKB">
        <authorList>
            <consortium name="EnsemblPlants"/>
        </authorList>
    </citation>
    <scope>IDENTIFICATION</scope>
</reference>
<organism evidence="2 3">
    <name type="scientific">Cannabis sativa</name>
    <name type="common">Hemp</name>
    <name type="synonym">Marijuana</name>
    <dbReference type="NCBI Taxonomy" id="3483"/>
    <lineage>
        <taxon>Eukaryota</taxon>
        <taxon>Viridiplantae</taxon>
        <taxon>Streptophyta</taxon>
        <taxon>Embryophyta</taxon>
        <taxon>Tracheophyta</taxon>
        <taxon>Spermatophyta</taxon>
        <taxon>Magnoliopsida</taxon>
        <taxon>eudicotyledons</taxon>
        <taxon>Gunneridae</taxon>
        <taxon>Pentapetalae</taxon>
        <taxon>rosids</taxon>
        <taxon>fabids</taxon>
        <taxon>Rosales</taxon>
        <taxon>Cannabaceae</taxon>
        <taxon>Cannabis</taxon>
    </lineage>
</organism>
<reference evidence="2" key="1">
    <citation type="submission" date="2018-11" db="EMBL/GenBank/DDBJ databases">
        <authorList>
            <person name="Grassa J C."/>
        </authorList>
    </citation>
    <scope>NUCLEOTIDE SEQUENCE [LARGE SCALE GENOMIC DNA]</scope>
</reference>
<evidence type="ECO:0000313" key="2">
    <source>
        <dbReference type="EnsemblPlants" id="cds.evm.model.07.1865"/>
    </source>
</evidence>
<feature type="domain" description="RNase H type-1" evidence="1">
    <location>
        <begin position="5"/>
        <end position="73"/>
    </location>
</feature>
<dbReference type="InterPro" id="IPR002156">
    <property type="entry name" value="RNaseH_domain"/>
</dbReference>
<keyword evidence="3" id="KW-1185">Reference proteome</keyword>
<proteinExistence type="predicted"/>
<dbReference type="Gramene" id="evm.model.07.1865">
    <property type="protein sequence ID" value="cds.evm.model.07.1865"/>
    <property type="gene ID" value="evm.TU.07.1865"/>
</dbReference>
<evidence type="ECO:0000313" key="3">
    <source>
        <dbReference type="Proteomes" id="UP000596661"/>
    </source>
</evidence>
<dbReference type="Pfam" id="PF13456">
    <property type="entry name" value="RVT_3"/>
    <property type="match status" value="1"/>
</dbReference>
<sequence length="148" mass="16502">MPGKCKIKLHGYGAIVQDYSGRVIVGFSSSAASGLSTLFAEAEAMLRALNWCKEVQFPIDLIVSDIQVLTSKILKGFFKLSEIRFGKSSPLYLIFLKLQSNSTPQDIILLLMTLLRRLWEVGTDKEVLWNNCVSLFLALCNCVSFLCC</sequence>
<name>A0A803Q450_CANSA</name>
<accession>A0A803Q450</accession>
<dbReference type="GO" id="GO:0003676">
    <property type="term" value="F:nucleic acid binding"/>
    <property type="evidence" value="ECO:0007669"/>
    <property type="project" value="InterPro"/>
</dbReference>
<evidence type="ECO:0000259" key="1">
    <source>
        <dbReference type="Pfam" id="PF13456"/>
    </source>
</evidence>
<dbReference type="GO" id="GO:0004523">
    <property type="term" value="F:RNA-DNA hybrid ribonuclease activity"/>
    <property type="evidence" value="ECO:0007669"/>
    <property type="project" value="InterPro"/>
</dbReference>
<dbReference type="EnsemblPlants" id="evm.model.07.1865">
    <property type="protein sequence ID" value="cds.evm.model.07.1865"/>
    <property type="gene ID" value="evm.TU.07.1865"/>
</dbReference>
<dbReference type="AlphaFoldDB" id="A0A803Q450"/>
<protein>
    <recommendedName>
        <fullName evidence="1">RNase H type-1 domain-containing protein</fullName>
    </recommendedName>
</protein>
<dbReference type="Proteomes" id="UP000596661">
    <property type="component" value="Chromosome 7"/>
</dbReference>
<dbReference type="EMBL" id="UZAU01000675">
    <property type="status" value="NOT_ANNOTATED_CDS"/>
    <property type="molecule type" value="Genomic_DNA"/>
</dbReference>